<reference evidence="1 2" key="1">
    <citation type="submission" date="2019-06" db="EMBL/GenBank/DDBJ databases">
        <title>A distant relative of Phikzvirus genus phages from a therapeutic phage collection.</title>
        <authorList>
            <person name="Hejnowicz M.S."/>
            <person name="Dabrowski K."/>
            <person name="Gawor J."/>
            <person name="Weber-Dabrowska B."/>
            <person name="Gromadka R."/>
            <person name="Lobocka M.B."/>
        </authorList>
    </citation>
    <scope>NUCLEOTIDE SEQUENCE [LARGE SCALE GENOMIC DNA]</scope>
</reference>
<keyword evidence="2" id="KW-1185">Reference proteome</keyword>
<dbReference type="RefSeq" id="YP_010660769.1">
    <property type="nucleotide sequence ID" value="NC_070882.1"/>
</dbReference>
<dbReference type="GeneID" id="77936779"/>
<evidence type="ECO:0000313" key="2">
    <source>
        <dbReference type="Proteomes" id="UP000322144"/>
    </source>
</evidence>
<name>A0A5C1K6K6_9CAUD</name>
<dbReference type="Proteomes" id="UP000322144">
    <property type="component" value="Segment"/>
</dbReference>
<sequence>MSWILATIVSAGAIGELPVVKEEEVSVSSIEVCRAIIDQHSSLYTRNNWNISYHRGDNSELHVINTNRTTKIIFVCKEKK</sequence>
<dbReference type="KEGG" id="vg:77936779"/>
<evidence type="ECO:0000313" key="1">
    <source>
        <dbReference type="EMBL" id="QEM41758.1"/>
    </source>
</evidence>
<protein>
    <submittedName>
        <fullName evidence="1">Uncharacterized protein</fullName>
    </submittedName>
</protein>
<accession>A0A5C1K6K6</accession>
<dbReference type="EMBL" id="MN103543">
    <property type="protein sequence ID" value="QEM41758.1"/>
    <property type="molecule type" value="Genomic_DNA"/>
</dbReference>
<organism evidence="1 2">
    <name type="scientific">Pseudomonas phage vB_PaeM_PS119XW</name>
    <dbReference type="NCBI Taxonomy" id="2601632"/>
    <lineage>
        <taxon>Viruses</taxon>
        <taxon>Duplodnaviria</taxon>
        <taxon>Heunggongvirae</taxon>
        <taxon>Uroviricota</taxon>
        <taxon>Caudoviricetes</taxon>
        <taxon>Chimalliviridae</taxon>
        <taxon>Pawinskivirus</taxon>
        <taxon>Pawinskivirus PS119XW</taxon>
    </lineage>
</organism>
<proteinExistence type="predicted"/>